<dbReference type="PANTHER" id="PTHR11477">
    <property type="entry name" value="TRANSCRIPTION FACTOR S-II ZINC FINGER DOMAIN-CONTAINING PROTEIN"/>
    <property type="match status" value="1"/>
</dbReference>
<sequence length="2472" mass="270570">MSSSVFIESSSQAADANDYASTSDSNLVVVYGKNGISFDDKGLENLIEEKKISSISVIRLTSPTPSMQDEEDEAEKLEEMLRRQELGSAEESFGSEDEANSSSSDDKNDAEGNGGDSSNDDDNGERKAYNESDNESSEESKTKQRKQPRRRGRQPNMVKQKKTARRRKRERPEIVGLRLEEFYPPEDANEIIKEALKMAGLQSDKKSKSDYDFQLFVIQNDHCYTPFTSPTQMKAKLDADKLEAEKQAATRKVGVLQPTAGKQLFMRKKQPQQNVHTKMENLLKSGNLSKDKGMAASHKFKKDTKDRQKPTADEDFADDDEANRSSFDENSAEAGGGDDESDVSGSEESAETDNDRDSDLDFDVNNPKGRKRKVKLLKTQKRSLSVGKVNQKSRRYCSQDEPVELPNKATITSALPTCSPSTLAQRQKSIVKIISDPGRITVRSTPSKVVHLMGSNTHNTLSPAIAALPPIPKKQNENKILLNTPTSTTTPVTFSSVSATATSVNLAPKTFVFVKGPIEQKCAVQSSPQTHKEIVINKQVMSSPKTKGFTDLTTLIEQTEKQTPIKVVAPPTTPKSSHTATITSVVTLTPTSTAALKGFMPIETAAKSQLPAQISIQTHQSSSELEAEHDKQLDLINSIVQDEMKKSNEKADEQIRNINENIPELVKMLESTEKVLVNTNTQERNVTEISNVNQLTGVNNNNSSSSSSDMNKNITGQQSVQHLPAPTSVTPVVSTNNLVGGIDITSASLLATPEGEADDTDDLPDDILQQMVELIKDDKTLQEAVEKQVFGTGVCSDQGMNNNLIVNQNPPPLAPISQQPVNMQEIPQTNPSKSIIQMAISNVPTTLPTPMLTTSQTPVITTRTTIITPTTPTTSTTSTGQISKISPLIRKEPIQIVRGNGRVITLPPIEAPTTRAKRRAQAQPNTSGTTANTSVGNTSFVPAAVLNESSLDSSMHSNSSMTATSGSSAATVQEKKVIDANNRRRGSKETILATGATTAAGATNQKVTKTQKAAAKKGAAKASAAKAKVETEATDSEEDDDDDPNKLWCICRQPHNNRFMICCDVCEDWFHGTCVSITKAMGLEMEQKGIDWTCPKCLKKQEEKKQPKITEMLIKKTNEPTATPVVISSTPPTLITTVVGSVANVSNTTTTNVTTSSIDILNITTKKDANSQNLETSSHIKLQSGQIINLKDYSMTTNKRATIIQTSTSSTTGNLTAGQKKLYVTSGQANLKMASQPGNPIRTITVVKQLSTPPQLQQHHNIKIIKTITPTATSATGTSLNISPTAATANPSTSSVSTTVTSTPTSSKISENSTLCIVCKKVARSNSIYCSDDCIRKHAQNALNTLMHKTQSDSSATSSPMNKSVAEDKTKRKPKGLFEELLSAADRKPKVERVNVYERKSGRVITGNSAPTVVNLKKWLQDNPTFEVIQPGSAQALELEKKQKLRIQYSSSPTILKTAASSPPPLKMFSAASSTTQGHSSPQIQVKANKTITDFLKSTSSSSSTSPRPSTPKQLQKYPQQVGIKPDKVAKTPDDAKTASKDKTSTTKRQTSTESAGKSSGHDGEPIRGVVRRTLKEQLLLRIKEETSSATDTEGKDDTNKVNNVPKLSEEEVEEFAKATELEMYHYFNRDTGNKYKSKYRSLVFNIKDRKNHTLFAKICGKLIEPKQLVRMSPEELASQELAQWREQENKHQLEMIKKSELDLLACAKNYVLKTHKGEEVIEGKSSDYANVDITIPVEDVVSALNKSELPDDSIAAVSRKESLTHWPEADSTLLSHSHLLSPSVTHSLHDEDKTKSSSSHLKEKDKEREKEKDREREREKERSRGREREREKRHKSKDRHHDKSRSRKRSRSHSRSRSRDKGEKRHKSSHKEEKREREERVRGDKERVKDRTEREHHSDGNERKPSSTETKKSTVTQSKQSGKKHHEPPTKTANNPLETYNLIDQILESTKTVEEAANLVLDRDKEKESDSYRKNVVTPQPVQAATSTVSTSSGSTDSAIVVDIPSHLSSTESDQEPSSTVSIPTPPHDPYSRFIACSSPSSSFSSDLHYTVISLWTGNINMVDVTSFQLTLQPIVGNSIGLAKLLPKELDVVGRIGPETVWDYISKIKKSPNKEIVVIRLIPANESETIAYKILYEYLDNRNRLGVIKSTSSHIKDFYIYPLGAGKNVPALLQPSEPVDFYDDPYRPDVLIGIIIRVVVSKRANPITSQTLLTGAGTSSMINKLSNRVNDTDTFTPPGSPKHKKHRQTIAAHKVDEIDIDAIIKAPITAKAQKAAIAAPSTKLNDADEPYSPGGSSDDDLPLLPVKMSTNVDHMQAAEDELKRKMEEINRQIAAQEMEIAGLLTGEPTAFGSASASSSNVLANISIPSNLSQILASIKTTGKDQSVVPPPPPLIGSLLKSSSSATEEEYNPAESIGSTFEDKNTATGSNTSSTSLLAKLSEAELLSMVPDDIVITPNKPTRYEEPPPPGV</sequence>
<dbReference type="InterPro" id="IPR013083">
    <property type="entry name" value="Znf_RING/FYVE/PHD"/>
</dbReference>
<evidence type="ECO:0000259" key="12">
    <source>
        <dbReference type="PROSITE" id="PS51321"/>
    </source>
</evidence>
<feature type="region of interest" description="Disordered" evidence="10">
    <location>
        <begin position="951"/>
        <end position="990"/>
    </location>
</feature>
<evidence type="ECO:0000259" key="11">
    <source>
        <dbReference type="PROSITE" id="PS50016"/>
    </source>
</evidence>
<feature type="domain" description="TFIIS central" evidence="12">
    <location>
        <begin position="1567"/>
        <end position="1705"/>
    </location>
</feature>
<evidence type="ECO:0000313" key="14">
    <source>
        <dbReference type="Proteomes" id="UP000037069"/>
    </source>
</evidence>
<feature type="region of interest" description="Disordered" evidence="10">
    <location>
        <begin position="53"/>
        <end position="173"/>
    </location>
</feature>
<dbReference type="Pfam" id="PF00628">
    <property type="entry name" value="PHD"/>
    <property type="match status" value="1"/>
</dbReference>
<feature type="compositionally biased region" description="Basic and acidic residues" evidence="10">
    <location>
        <begin position="1871"/>
        <end position="1913"/>
    </location>
</feature>
<dbReference type="CDD" id="cd15552">
    <property type="entry name" value="PHD_PHF3_like"/>
    <property type="match status" value="1"/>
</dbReference>
<dbReference type="InterPro" id="IPR019787">
    <property type="entry name" value="Znf_PHD-finger"/>
</dbReference>
<dbReference type="Pfam" id="PF07533">
    <property type="entry name" value="BRK"/>
    <property type="match status" value="1"/>
</dbReference>
<protein>
    <recommendedName>
        <fullName evidence="15">PHD finger protein 3</fullName>
    </recommendedName>
</protein>
<feature type="region of interest" description="Disordered" evidence="10">
    <location>
        <begin position="1018"/>
        <end position="1044"/>
    </location>
</feature>
<evidence type="ECO:0000256" key="10">
    <source>
        <dbReference type="SAM" id="MobiDB-lite"/>
    </source>
</evidence>
<evidence type="ECO:0008006" key="15">
    <source>
        <dbReference type="Google" id="ProtNLM"/>
    </source>
</evidence>
<feature type="compositionally biased region" description="Polar residues" evidence="10">
    <location>
        <begin position="922"/>
        <end position="936"/>
    </location>
</feature>
<dbReference type="InterPro" id="IPR037259">
    <property type="entry name" value="BRK_sf"/>
</dbReference>
<feature type="region of interest" description="Disordered" evidence="10">
    <location>
        <begin position="1284"/>
        <end position="1305"/>
    </location>
</feature>
<keyword evidence="4" id="KW-0862">Zinc</keyword>
<dbReference type="PROSITE" id="PS01359">
    <property type="entry name" value="ZF_PHD_1"/>
    <property type="match status" value="1"/>
</dbReference>
<feature type="domain" description="PHD-type" evidence="11">
    <location>
        <begin position="1046"/>
        <end position="1100"/>
    </location>
</feature>
<feature type="compositionally biased region" description="Low complexity" evidence="10">
    <location>
        <begin position="1987"/>
        <end position="1999"/>
    </location>
</feature>
<name>A0A0L0CK41_LUCCU</name>
<feature type="compositionally biased region" description="Basic and acidic residues" evidence="10">
    <location>
        <begin position="1584"/>
        <end position="1600"/>
    </location>
</feature>
<evidence type="ECO:0000256" key="3">
    <source>
        <dbReference type="ARBA" id="ARBA00022771"/>
    </source>
</evidence>
<feature type="region of interest" description="Disordered" evidence="10">
    <location>
        <begin position="907"/>
        <end position="936"/>
    </location>
</feature>
<dbReference type="GO" id="GO:0005634">
    <property type="term" value="C:nucleus"/>
    <property type="evidence" value="ECO:0007669"/>
    <property type="project" value="UniProtKB-SubCell"/>
</dbReference>
<evidence type="ECO:0000256" key="6">
    <source>
        <dbReference type="ARBA" id="ARBA00023163"/>
    </source>
</evidence>
<dbReference type="CDD" id="cd22581">
    <property type="entry name" value="SPOC_PPS-like"/>
    <property type="match status" value="1"/>
</dbReference>
<dbReference type="InterPro" id="IPR019786">
    <property type="entry name" value="Zinc_finger_PHD-type_CS"/>
</dbReference>
<feature type="compositionally biased region" description="Basic residues" evidence="10">
    <location>
        <begin position="143"/>
        <end position="169"/>
    </location>
</feature>
<dbReference type="GO" id="GO:0006351">
    <property type="term" value="P:DNA-templated transcription"/>
    <property type="evidence" value="ECO:0007669"/>
    <property type="project" value="InterPro"/>
</dbReference>
<dbReference type="SUPFAM" id="SSF46942">
    <property type="entry name" value="Elongation factor TFIIS domain 2"/>
    <property type="match status" value="1"/>
</dbReference>
<dbReference type="PROSITE" id="PS50016">
    <property type="entry name" value="ZF_PHD_2"/>
    <property type="match status" value="1"/>
</dbReference>
<feature type="region of interest" description="Disordered" evidence="10">
    <location>
        <begin position="1"/>
        <end position="24"/>
    </location>
</feature>
<keyword evidence="6" id="KW-0804">Transcription</keyword>
<feature type="region of interest" description="Disordered" evidence="10">
    <location>
        <begin position="2398"/>
        <end position="2434"/>
    </location>
</feature>
<feature type="region of interest" description="Disordered" evidence="10">
    <location>
        <begin position="1584"/>
        <end position="1603"/>
    </location>
</feature>
<evidence type="ECO:0000256" key="1">
    <source>
        <dbReference type="ARBA" id="ARBA00004123"/>
    </source>
</evidence>
<dbReference type="PANTHER" id="PTHR11477:SF51">
    <property type="entry name" value="PROTEIN PARTNER OF SNF, ISOFORM B"/>
    <property type="match status" value="1"/>
</dbReference>
<feature type="region of interest" description="Disordered" evidence="10">
    <location>
        <begin position="284"/>
        <end position="373"/>
    </location>
</feature>
<feature type="compositionally biased region" description="Basic and acidic residues" evidence="10">
    <location>
        <begin position="1963"/>
        <end position="1974"/>
    </location>
</feature>
<dbReference type="SMART" id="SM00592">
    <property type="entry name" value="BRK"/>
    <property type="match status" value="1"/>
</dbReference>
<evidence type="ECO:0000256" key="8">
    <source>
        <dbReference type="PROSITE-ProRule" id="PRU00146"/>
    </source>
</evidence>
<organism evidence="13 14">
    <name type="scientific">Lucilia cuprina</name>
    <name type="common">Green bottle fly</name>
    <name type="synonym">Australian sheep blowfly</name>
    <dbReference type="NCBI Taxonomy" id="7375"/>
    <lineage>
        <taxon>Eukaryota</taxon>
        <taxon>Metazoa</taxon>
        <taxon>Ecdysozoa</taxon>
        <taxon>Arthropoda</taxon>
        <taxon>Hexapoda</taxon>
        <taxon>Insecta</taxon>
        <taxon>Pterygota</taxon>
        <taxon>Neoptera</taxon>
        <taxon>Endopterygota</taxon>
        <taxon>Diptera</taxon>
        <taxon>Brachycera</taxon>
        <taxon>Muscomorpha</taxon>
        <taxon>Oestroidea</taxon>
        <taxon>Calliphoridae</taxon>
        <taxon>Luciliinae</taxon>
        <taxon>Lucilia</taxon>
    </lineage>
</organism>
<feature type="compositionally biased region" description="Low complexity" evidence="10">
    <location>
        <begin position="951"/>
        <end position="971"/>
    </location>
</feature>
<feature type="coiled-coil region" evidence="9">
    <location>
        <begin position="2313"/>
        <end position="2340"/>
    </location>
</feature>
<feature type="compositionally biased region" description="Basic and acidic residues" evidence="10">
    <location>
        <begin position="1525"/>
        <end position="1545"/>
    </location>
</feature>
<feature type="region of interest" description="Disordered" evidence="10">
    <location>
        <begin position="1496"/>
        <end position="1570"/>
    </location>
</feature>
<feature type="region of interest" description="Disordered" evidence="10">
    <location>
        <begin position="2278"/>
        <end position="2304"/>
    </location>
</feature>
<dbReference type="SMART" id="SM00510">
    <property type="entry name" value="TFS2M"/>
    <property type="match status" value="1"/>
</dbReference>
<dbReference type="PROSITE" id="PS51321">
    <property type="entry name" value="TFIIS_CENTRAL"/>
    <property type="match status" value="1"/>
</dbReference>
<dbReference type="Gene3D" id="3.30.40.10">
    <property type="entry name" value="Zinc/RING finger domain, C3HC4 (zinc finger)"/>
    <property type="match status" value="1"/>
</dbReference>
<dbReference type="InterPro" id="IPR011011">
    <property type="entry name" value="Znf_FYVE_PHD"/>
</dbReference>
<feature type="compositionally biased region" description="Polar residues" evidence="10">
    <location>
        <begin position="1349"/>
        <end position="1362"/>
    </location>
</feature>
<feature type="region of interest" description="Disordered" evidence="10">
    <location>
        <begin position="2451"/>
        <end position="2472"/>
    </location>
</feature>
<dbReference type="Proteomes" id="UP000037069">
    <property type="component" value="Unassembled WGS sequence"/>
</dbReference>
<dbReference type="InterPro" id="IPR003618">
    <property type="entry name" value="TFIIS_cen_dom"/>
</dbReference>
<feature type="compositionally biased region" description="Basic and acidic residues" evidence="10">
    <location>
        <begin position="1788"/>
        <end position="1831"/>
    </location>
</feature>
<feature type="compositionally biased region" description="Acidic residues" evidence="10">
    <location>
        <begin position="1032"/>
        <end position="1043"/>
    </location>
</feature>
<feature type="compositionally biased region" description="Polar residues" evidence="10">
    <location>
        <begin position="1471"/>
        <end position="1484"/>
    </location>
</feature>
<dbReference type="Pfam" id="PF07744">
    <property type="entry name" value="SPOC"/>
    <property type="match status" value="1"/>
</dbReference>
<evidence type="ECO:0000313" key="13">
    <source>
        <dbReference type="EMBL" id="KNC31839.1"/>
    </source>
</evidence>
<feature type="compositionally biased region" description="Basic and acidic residues" evidence="10">
    <location>
        <begin position="303"/>
        <end position="312"/>
    </location>
</feature>
<dbReference type="EMBL" id="JRES01000378">
    <property type="protein sequence ID" value="KNC31839.1"/>
    <property type="molecule type" value="Genomic_DNA"/>
</dbReference>
<keyword evidence="9" id="KW-0175">Coiled coil</keyword>
<dbReference type="SUPFAM" id="SSF57903">
    <property type="entry name" value="FYVE/PHD zinc finger"/>
    <property type="match status" value="1"/>
</dbReference>
<feature type="region of interest" description="Disordered" evidence="10">
    <location>
        <begin position="1349"/>
        <end position="1372"/>
    </location>
</feature>
<feature type="region of interest" description="Disordered" evidence="10">
    <location>
        <begin position="1963"/>
        <end position="1999"/>
    </location>
</feature>
<accession>A0A0L0CK41</accession>
<dbReference type="InterPro" id="IPR001965">
    <property type="entry name" value="Znf_PHD"/>
</dbReference>
<dbReference type="Gene3D" id="1.10.472.30">
    <property type="entry name" value="Transcription elongation factor S-II, central domain"/>
    <property type="match status" value="1"/>
</dbReference>
<feature type="compositionally biased region" description="Low complexity" evidence="10">
    <location>
        <begin position="1498"/>
        <end position="1512"/>
    </location>
</feature>
<dbReference type="InterPro" id="IPR006576">
    <property type="entry name" value="BRK_domain"/>
</dbReference>
<dbReference type="OMA" id="RAIENIM"/>
<dbReference type="InterPro" id="IPR036575">
    <property type="entry name" value="TFIIS_cen_dom_sf"/>
</dbReference>
<dbReference type="Pfam" id="PF07500">
    <property type="entry name" value="TFIIS_M"/>
    <property type="match status" value="1"/>
</dbReference>
<dbReference type="OrthoDB" id="1884872at2759"/>
<reference evidence="13 14" key="1">
    <citation type="journal article" date="2015" name="Nat. Commun.">
        <title>Lucilia cuprina genome unlocks parasitic fly biology to underpin future interventions.</title>
        <authorList>
            <person name="Anstead C.A."/>
            <person name="Korhonen P.K."/>
            <person name="Young N.D."/>
            <person name="Hall R.S."/>
            <person name="Jex A.R."/>
            <person name="Murali S.C."/>
            <person name="Hughes D.S."/>
            <person name="Lee S.F."/>
            <person name="Perry T."/>
            <person name="Stroehlein A.J."/>
            <person name="Ansell B.R."/>
            <person name="Breugelmans B."/>
            <person name="Hofmann A."/>
            <person name="Qu J."/>
            <person name="Dugan S."/>
            <person name="Lee S.L."/>
            <person name="Chao H."/>
            <person name="Dinh H."/>
            <person name="Han Y."/>
            <person name="Doddapaneni H.V."/>
            <person name="Worley K.C."/>
            <person name="Muzny D.M."/>
            <person name="Ioannidis P."/>
            <person name="Waterhouse R.M."/>
            <person name="Zdobnov E.M."/>
            <person name="James P.J."/>
            <person name="Bagnall N.H."/>
            <person name="Kotze A.C."/>
            <person name="Gibbs R.A."/>
            <person name="Richards S."/>
            <person name="Batterham P."/>
            <person name="Gasser R.B."/>
        </authorList>
    </citation>
    <scope>NUCLEOTIDE SEQUENCE [LARGE SCALE GENOMIC DNA]</scope>
    <source>
        <strain evidence="13 14">LS</strain>
        <tissue evidence="13">Full body</tissue>
    </source>
</reference>
<keyword evidence="2" id="KW-0479">Metal-binding</keyword>
<dbReference type="SUPFAM" id="SSF160481">
    <property type="entry name" value="BRK domain-like"/>
    <property type="match status" value="1"/>
</dbReference>
<dbReference type="STRING" id="7375.A0A0L0CK41"/>
<feature type="region of interest" description="Disordered" evidence="10">
    <location>
        <begin position="1456"/>
        <end position="1484"/>
    </location>
</feature>
<keyword evidence="14" id="KW-1185">Reference proteome</keyword>
<comment type="subcellular location">
    <subcellularLocation>
        <location evidence="1">Nucleus</location>
    </subcellularLocation>
</comment>
<proteinExistence type="predicted"/>
<evidence type="ECO:0000256" key="5">
    <source>
        <dbReference type="ARBA" id="ARBA00023015"/>
    </source>
</evidence>
<comment type="caution">
    <text evidence="13">The sequence shown here is derived from an EMBL/GenBank/DDBJ whole genome shotgun (WGS) entry which is preliminary data.</text>
</comment>
<evidence type="ECO:0000256" key="2">
    <source>
        <dbReference type="ARBA" id="ARBA00022723"/>
    </source>
</evidence>
<evidence type="ECO:0000256" key="4">
    <source>
        <dbReference type="ARBA" id="ARBA00022833"/>
    </source>
</evidence>
<keyword evidence="3 8" id="KW-0863">Zinc-finger</keyword>
<evidence type="ECO:0000256" key="7">
    <source>
        <dbReference type="ARBA" id="ARBA00023242"/>
    </source>
</evidence>
<feature type="compositionally biased region" description="Basic residues" evidence="10">
    <location>
        <begin position="1832"/>
        <end position="1857"/>
    </location>
</feature>
<gene>
    <name evidence="13" type="ORF">FF38_12420</name>
</gene>
<dbReference type="GO" id="GO:0008270">
    <property type="term" value="F:zinc ion binding"/>
    <property type="evidence" value="ECO:0007669"/>
    <property type="project" value="UniProtKB-KW"/>
</dbReference>
<feature type="coiled-coil region" evidence="9">
    <location>
        <begin position="641"/>
        <end position="668"/>
    </location>
</feature>
<feature type="compositionally biased region" description="Basic and acidic residues" evidence="10">
    <location>
        <begin position="973"/>
        <end position="982"/>
    </location>
</feature>
<feature type="compositionally biased region" description="Polar residues" evidence="10">
    <location>
        <begin position="1549"/>
        <end position="1558"/>
    </location>
</feature>
<keyword evidence="5" id="KW-0805">Transcription regulation</keyword>
<dbReference type="InterPro" id="IPR012921">
    <property type="entry name" value="SPOC_C"/>
</dbReference>
<dbReference type="SMART" id="SM00249">
    <property type="entry name" value="PHD"/>
    <property type="match status" value="1"/>
</dbReference>
<dbReference type="Gene3D" id="3.40.5.120">
    <property type="match status" value="1"/>
</dbReference>
<feature type="region of interest" description="Disordered" evidence="10">
    <location>
        <begin position="1785"/>
        <end position="1939"/>
    </location>
</feature>
<evidence type="ECO:0000256" key="9">
    <source>
        <dbReference type="SAM" id="Coils"/>
    </source>
</evidence>
<keyword evidence="7" id="KW-0539">Nucleus</keyword>